<keyword evidence="7" id="KW-0496">Mitochondrion</keyword>
<evidence type="ECO:0000256" key="4">
    <source>
        <dbReference type="ARBA" id="ARBA00022840"/>
    </source>
</evidence>
<dbReference type="InterPro" id="IPR014746">
    <property type="entry name" value="Gln_synth/guanido_kin_cat_dom"/>
</dbReference>
<dbReference type="GO" id="GO:0030956">
    <property type="term" value="C:glutamyl-tRNA(Gln) amidotransferase complex"/>
    <property type="evidence" value="ECO:0007669"/>
    <property type="project" value="UniProtKB-UniRule"/>
</dbReference>
<evidence type="ECO:0000256" key="6">
    <source>
        <dbReference type="ARBA" id="ARBA00047913"/>
    </source>
</evidence>
<dbReference type="GeneID" id="80875518"/>
<accession>A0AAE9W6B1</accession>
<dbReference type="Pfam" id="PF02934">
    <property type="entry name" value="GatB_N"/>
    <property type="match status" value="1"/>
</dbReference>
<dbReference type="PANTHER" id="PTHR11659:SF0">
    <property type="entry name" value="GLUTAMYL-TRNA(GLN) AMIDOTRANSFERASE SUBUNIT B, MITOCHONDRIAL"/>
    <property type="match status" value="1"/>
</dbReference>
<dbReference type="GO" id="GO:0005739">
    <property type="term" value="C:mitochondrion"/>
    <property type="evidence" value="ECO:0007669"/>
    <property type="project" value="UniProtKB-SubCell"/>
</dbReference>
<keyword evidence="2 7" id="KW-0436">Ligase</keyword>
<evidence type="ECO:0000256" key="2">
    <source>
        <dbReference type="ARBA" id="ARBA00022598"/>
    </source>
</evidence>
<dbReference type="GO" id="GO:0005524">
    <property type="term" value="F:ATP binding"/>
    <property type="evidence" value="ECO:0007669"/>
    <property type="project" value="UniProtKB-KW"/>
</dbReference>
<dbReference type="EMBL" id="CP115611">
    <property type="protein sequence ID" value="WBW70867.1"/>
    <property type="molecule type" value="Genomic_DNA"/>
</dbReference>
<sequence>MYKPKWLASVGFEIHLQLATRKKLFSGAKIGVFEAPNTSVAPFDVSLPGSMPILNREALNLAVRGVLALNCKVAPVCQFDRKHYFYPDLPAGYQITQQDVPLGKDGFVKLSKHLDDVDDTLVPIQHVQLEQDTAKSIHADSVSKILLDFNRAGSPLLEVVTAPCLHDEVTASSFLRKIQSIMRHARVSDAKMETGGMRCDVNVSIAPIIPSSSESSKASKVGLELPRTELKNLSSVRNVVNAIRYEVQRQISLAEKNETWTTETRGFDDKNGKTFALRDKSISEDYLYMPETDIPPVTISKKYVNEISDATGPLPDDLFVMLTSEPYSMPIRDARILLNLPYGYDYYSTVRDIISRQDGQSKKVIDESLRALPTWIITDLVGKLHEHEIEEDLFYVPPSQFADIVCFCSARKVSRLTAKALINHLVVTPSDQSIANLIKELKLNFIQDSNTLDVQVGKILEASPKQVQEFLTGKQSLLKYFIGQVMRQLRGRGDPVEIEKLLKQRLSETLKK</sequence>
<dbReference type="GO" id="GO:0070681">
    <property type="term" value="P:glutaminyl-tRNAGln biosynthesis via transamidation"/>
    <property type="evidence" value="ECO:0007669"/>
    <property type="project" value="UniProtKB-UniRule"/>
</dbReference>
<dbReference type="InterPro" id="IPR003789">
    <property type="entry name" value="Asn/Gln_tRNA_amidoTrase-B-like"/>
</dbReference>
<dbReference type="AlphaFoldDB" id="A0AAE9W6B1"/>
<comment type="similarity">
    <text evidence="1 7">Belongs to the GatB/GatE family. GatB subfamily.</text>
</comment>
<dbReference type="InterPro" id="IPR018027">
    <property type="entry name" value="Asn/Gln_amidotransferase"/>
</dbReference>
<evidence type="ECO:0000313" key="9">
    <source>
        <dbReference type="EMBL" id="WBW70867.1"/>
    </source>
</evidence>
<comment type="function">
    <text evidence="7">Allows the formation of correctly charged Gln-tRNA(Gln) through the transamidation of misacylated Glu-tRNA(Gln) in the mitochondria. The reaction takes place in the presence of glutamine and ATP through an activated gamma-phospho-Glu-tRNA(Gln).</text>
</comment>
<dbReference type="PANTHER" id="PTHR11659">
    <property type="entry name" value="GLUTAMYL-TRNA GLN AMIDOTRANSFERASE SUBUNIT B MITOCHONDRIAL AND PROKARYOTIC PET112-RELATED"/>
    <property type="match status" value="1"/>
</dbReference>
<keyword evidence="10" id="KW-1185">Reference proteome</keyword>
<protein>
    <recommendedName>
        <fullName evidence="7">Glutamyl-tRNA(Gln) amidotransferase subunit B, mitochondrial</fullName>
        <shortName evidence="7">Glu-AdT subunit B</shortName>
        <ecNumber evidence="7">6.3.5.-</ecNumber>
    </recommendedName>
</protein>
<comment type="subunit">
    <text evidence="7">Subunit of the heterotrimeric GatCAB amidotransferase (AdT) complex, composed of A, B and C subunits.</text>
</comment>
<dbReference type="HAMAP" id="MF_00121">
    <property type="entry name" value="GatB"/>
    <property type="match status" value="1"/>
</dbReference>
<dbReference type="RefSeq" id="XP_056035110.1">
    <property type="nucleotide sequence ID" value="XM_056180829.1"/>
</dbReference>
<dbReference type="InterPro" id="IPR023168">
    <property type="entry name" value="GatB_Yqey_C_2"/>
</dbReference>
<comment type="catalytic activity">
    <reaction evidence="6 7">
        <text>L-glutamyl-tRNA(Gln) + L-glutamine + ATP + H2O = L-glutaminyl-tRNA(Gln) + L-glutamate + ADP + phosphate + H(+)</text>
        <dbReference type="Rhea" id="RHEA:17521"/>
        <dbReference type="Rhea" id="RHEA-COMP:9681"/>
        <dbReference type="Rhea" id="RHEA-COMP:9684"/>
        <dbReference type="ChEBI" id="CHEBI:15377"/>
        <dbReference type="ChEBI" id="CHEBI:15378"/>
        <dbReference type="ChEBI" id="CHEBI:29985"/>
        <dbReference type="ChEBI" id="CHEBI:30616"/>
        <dbReference type="ChEBI" id="CHEBI:43474"/>
        <dbReference type="ChEBI" id="CHEBI:58359"/>
        <dbReference type="ChEBI" id="CHEBI:78520"/>
        <dbReference type="ChEBI" id="CHEBI:78521"/>
        <dbReference type="ChEBI" id="CHEBI:456216"/>
    </reaction>
</comment>
<dbReference type="Gene3D" id="1.10.10.410">
    <property type="match status" value="1"/>
</dbReference>
<dbReference type="KEGG" id="som:SOMG_02036"/>
<keyword evidence="5 7" id="KW-0648">Protein biosynthesis</keyword>
<evidence type="ECO:0000256" key="7">
    <source>
        <dbReference type="HAMAP-Rule" id="MF_03147"/>
    </source>
</evidence>
<dbReference type="GO" id="GO:0032543">
    <property type="term" value="P:mitochondrial translation"/>
    <property type="evidence" value="ECO:0007669"/>
    <property type="project" value="UniProtKB-UniRule"/>
</dbReference>
<dbReference type="EC" id="6.3.5.-" evidence="7"/>
<reference evidence="9 10" key="1">
    <citation type="journal article" date="2023" name="G3 (Bethesda)">
        <title>A high-quality reference genome for the fission yeast Schizosaccharomyces osmophilus.</title>
        <authorList>
            <person name="Jia G.S."/>
            <person name="Zhang W.C."/>
            <person name="Liang Y."/>
            <person name="Liu X.H."/>
            <person name="Rhind N."/>
            <person name="Pidoux A."/>
            <person name="Brysch-Herzberg M."/>
            <person name="Du L.L."/>
        </authorList>
    </citation>
    <scope>NUCLEOTIDE SEQUENCE [LARGE SCALE GENOMIC DNA]</scope>
    <source>
        <strain evidence="9 10">CBS 15793</strain>
    </source>
</reference>
<keyword evidence="4 7" id="KW-0067">ATP-binding</keyword>
<gene>
    <name evidence="9" type="primary">gta2</name>
    <name evidence="9" type="ORF">SOMG_02036</name>
</gene>
<dbReference type="GO" id="GO:0050567">
    <property type="term" value="F:glutaminyl-tRNA synthase (glutamine-hydrolyzing) activity"/>
    <property type="evidence" value="ECO:0007669"/>
    <property type="project" value="UniProtKB-UniRule"/>
</dbReference>
<keyword evidence="3 7" id="KW-0547">Nucleotide-binding</keyword>
<dbReference type="PROSITE" id="PS01234">
    <property type="entry name" value="GATB"/>
    <property type="match status" value="1"/>
</dbReference>
<dbReference type="NCBIfam" id="NF004012">
    <property type="entry name" value="PRK05477.1-2"/>
    <property type="match status" value="1"/>
</dbReference>
<dbReference type="SUPFAM" id="SSF89095">
    <property type="entry name" value="GatB/YqeY motif"/>
    <property type="match status" value="1"/>
</dbReference>
<evidence type="ECO:0000256" key="3">
    <source>
        <dbReference type="ARBA" id="ARBA00022741"/>
    </source>
</evidence>
<evidence type="ECO:0000313" key="10">
    <source>
        <dbReference type="Proteomes" id="UP001212411"/>
    </source>
</evidence>
<evidence type="ECO:0000256" key="5">
    <source>
        <dbReference type="ARBA" id="ARBA00022917"/>
    </source>
</evidence>
<comment type="subcellular location">
    <subcellularLocation>
        <location evidence="7">Mitochondrion</location>
    </subcellularLocation>
</comment>
<dbReference type="SMART" id="SM00845">
    <property type="entry name" value="GatB_Yqey"/>
    <property type="match status" value="1"/>
</dbReference>
<evidence type="ECO:0000256" key="1">
    <source>
        <dbReference type="ARBA" id="ARBA00005306"/>
    </source>
</evidence>
<dbReference type="Pfam" id="PF02637">
    <property type="entry name" value="GatB_Yqey"/>
    <property type="match status" value="1"/>
</dbReference>
<dbReference type="InterPro" id="IPR017959">
    <property type="entry name" value="Asn/Gln-tRNA_amidoTrfase_suB/E"/>
</dbReference>
<name>A0AAE9W6B1_9SCHI</name>
<dbReference type="NCBIfam" id="TIGR00133">
    <property type="entry name" value="gatB"/>
    <property type="match status" value="1"/>
</dbReference>
<organism evidence="9 10">
    <name type="scientific">Schizosaccharomyces osmophilus</name>
    <dbReference type="NCBI Taxonomy" id="2545709"/>
    <lineage>
        <taxon>Eukaryota</taxon>
        <taxon>Fungi</taxon>
        <taxon>Dikarya</taxon>
        <taxon>Ascomycota</taxon>
        <taxon>Taphrinomycotina</taxon>
        <taxon>Schizosaccharomycetes</taxon>
        <taxon>Schizosaccharomycetales</taxon>
        <taxon>Schizosaccharomycetaceae</taxon>
        <taxon>Schizosaccharomyces</taxon>
    </lineage>
</organism>
<feature type="domain" description="Asn/Gln amidotransferase" evidence="8">
    <location>
        <begin position="345"/>
        <end position="506"/>
    </location>
</feature>
<proteinExistence type="inferred from homology"/>
<evidence type="ECO:0000259" key="8">
    <source>
        <dbReference type="SMART" id="SM00845"/>
    </source>
</evidence>
<dbReference type="Proteomes" id="UP001212411">
    <property type="component" value="Chromosome 1"/>
</dbReference>
<dbReference type="SUPFAM" id="SSF55931">
    <property type="entry name" value="Glutamine synthetase/guanido kinase"/>
    <property type="match status" value="1"/>
</dbReference>
<dbReference type="InterPro" id="IPR006075">
    <property type="entry name" value="Asn/Gln-tRNA_Trfase_suB/E_cat"/>
</dbReference>
<dbReference type="InterPro" id="IPR004413">
    <property type="entry name" value="GatB"/>
</dbReference>
<dbReference type="InterPro" id="IPR017958">
    <property type="entry name" value="Gln-tRNA_amidoTrfase_suB_CS"/>
</dbReference>